<dbReference type="PANTHER" id="PTHR22953:SF153">
    <property type="entry name" value="PURPLE ACID PHOSPHATASE"/>
    <property type="match status" value="1"/>
</dbReference>
<dbReference type="NCBIfam" id="TIGR04183">
    <property type="entry name" value="Por_Secre_tail"/>
    <property type="match status" value="1"/>
</dbReference>
<dbReference type="Gene3D" id="3.60.21.10">
    <property type="match status" value="1"/>
</dbReference>
<accession>A0ABW0BT01</accession>
<evidence type="ECO:0000256" key="1">
    <source>
        <dbReference type="ARBA" id="ARBA00022729"/>
    </source>
</evidence>
<feature type="domain" description="Calcineurin-like phosphoesterase" evidence="4">
    <location>
        <begin position="208"/>
        <end position="451"/>
    </location>
</feature>
<feature type="chain" id="PRO_5046517481" evidence="3">
    <location>
        <begin position="25"/>
        <end position="1488"/>
    </location>
</feature>
<sequence length="1488" mass="164069">MKSRKRQFVFVLIWSLCCFHLAFSQSNFRINPYLQINQQKVQIRWFSGENHSSNLIVKDHSGQTVFSGAITGSEVSELYYTQAEKSQSIAGLTNGSWIGPDNYFRYEKSLTLQAGKTYQYTVSLNGQNFSSSFKTAPTFTDWESIRFVALSDSETEPRGRVTHRAWYPGKPLFRLLPVPAAWKAAFGTTTEENIELPNYMLTEQKGFAENLKILKSRNPDFVLIPGDLVQGGAYMPGWDEFWRHTAGEFDQVFDKFPVIPAIGNWEAFGAISGGYGFNERGAFNPVLGRSRFHRFFEFPSEDPDQYHRQSYYRTDYGPITILTLDSSNGTPDQKRSDFSDAQKVKNKELTDIGTDTQENYTQAEYNAAGGTDLSGFGPGSPQYQWLEKNLQQAQAQGQLIFVQFHHIPYSSGEHGVPINHELATGQEGVPMRVLNPILEQYGVIAVFAGHDELFERSFVDADGDGKGIHYYDVGVAGDGMRGVKRNWLVDPLSTLDYNSFSKWTADQSSAEIWDNSGGNPVLMDGGKHYGHLEVNVKKVLEGGKTFAQIDFEPVYAFPVMNSQYQLQRVERRVYSDPVRIMVELKTAEPAEVPQFKSSLTVELDAQGNYQTKASDFLTNSVQADWTFTYSRSLLFTCIDLGVKEITVTVKNAQNQEWSGKVDVTVLDKIAPDFEATDAFLAFDKIVGKVTLDPESFYIRQEFITENCLNNGGVSIEFDRRELTCADLTGDPISIRITLTDRSGNATTKTRKVTLNPIESKKISISPIDSYQGIAGETVEIKLGEEFTYTVDSWIRDGQVITGEKGKTLSVSQSGTYYARLIPSSGCLVESKAVTVNLLSKPYGPFKNPIELNLNVSGNATLSPSQVFVTWPLADPSLSVTLSKTAFTCDDLGEKEIQVTIKNQSGQTWTEQTKVKIQDKEAPVLVSKSPNLIFDKVLGVLDLKAEDFVGSVTDNCGIKSITINKARITCDDVGLPIEIILTATDLSGNVTSKVITVLPSTQESKKISISPADSYEGTAGETVEIKLGEEFVYTVESWIRDGQVIPGEKGKTLRTTQSGTYFARVIPSGGCLVESKAVTLNLLSKPFGPLKNPVELNLNSSGKAFLSPSQVFVTWPLDASLSVTLSKTEFTCADLGEKEVIVTIKNQIGQSWTEKTKIKVQDKEAPALVTKEFILNYDIQKGPVELKPENFLSSILDNCAVAQVTVSKNTVTCEDLGKEISVVIRAVDTSGNVSEATAKLTVRRLESTPIAISGPTQFCQGEKGTLTLTSSASFEVVRWRRNGIEIPGQTGKTLEVSESGKYHAVIRYVGGCLSESVDVDVKVNPLPSGEIQVDGNILRAPEGSFTYQWFRNGEKLIGSTTRILTVDSMGDYSVELTSSSGCVSRLKSVTLTVSGLGGNWVNQPMNLILFPNPSSFKIQLLLPKDDLLDPSAIQIFSLDGKKVTDLVPIVKVSENQAELGIFALPSGTYMVWISGNSQNSYLGKFVVLK</sequence>
<evidence type="ECO:0000256" key="2">
    <source>
        <dbReference type="SAM" id="MobiDB-lite"/>
    </source>
</evidence>
<dbReference type="RefSeq" id="WP_377912143.1">
    <property type="nucleotide sequence ID" value="NZ_JBHSKS010000002.1"/>
</dbReference>
<dbReference type="EMBL" id="JBHSKS010000002">
    <property type="protein sequence ID" value="MFC5190755.1"/>
    <property type="molecule type" value="Genomic_DNA"/>
</dbReference>
<dbReference type="InterPro" id="IPR026444">
    <property type="entry name" value="Secre_tail"/>
</dbReference>
<feature type="region of interest" description="Disordered" evidence="2">
    <location>
        <begin position="325"/>
        <end position="357"/>
    </location>
</feature>
<evidence type="ECO:0000256" key="3">
    <source>
        <dbReference type="SAM" id="SignalP"/>
    </source>
</evidence>
<feature type="compositionally biased region" description="Basic and acidic residues" evidence="2">
    <location>
        <begin position="332"/>
        <end position="350"/>
    </location>
</feature>
<protein>
    <submittedName>
        <fullName evidence="6">Metallophosphoesterase</fullName>
    </submittedName>
</protein>
<comment type="caution">
    <text evidence="6">The sequence shown here is derived from an EMBL/GenBank/DDBJ whole genome shotgun (WGS) entry which is preliminary data.</text>
</comment>
<evidence type="ECO:0000259" key="5">
    <source>
        <dbReference type="Pfam" id="PF18962"/>
    </source>
</evidence>
<dbReference type="InterPro" id="IPR004843">
    <property type="entry name" value="Calcineurin-like_PHP"/>
</dbReference>
<reference evidence="7" key="1">
    <citation type="journal article" date="2019" name="Int. J. Syst. Evol. Microbiol.">
        <title>The Global Catalogue of Microorganisms (GCM) 10K type strain sequencing project: providing services to taxonomists for standard genome sequencing and annotation.</title>
        <authorList>
            <consortium name="The Broad Institute Genomics Platform"/>
            <consortium name="The Broad Institute Genome Sequencing Center for Infectious Disease"/>
            <person name="Wu L."/>
            <person name="Ma J."/>
        </authorList>
    </citation>
    <scope>NUCLEOTIDE SEQUENCE [LARGE SCALE GENOMIC DNA]</scope>
    <source>
        <strain evidence="7">CGMCC 1.7030</strain>
    </source>
</reference>
<gene>
    <name evidence="6" type="ORF">ACFPIK_03185</name>
</gene>
<feature type="domain" description="Secretion system C-terminal sorting" evidence="5">
    <location>
        <begin position="1408"/>
        <end position="1486"/>
    </location>
</feature>
<keyword evidence="1 3" id="KW-0732">Signal</keyword>
<dbReference type="Proteomes" id="UP001596163">
    <property type="component" value="Unassembled WGS sequence"/>
</dbReference>
<dbReference type="Pfam" id="PF18962">
    <property type="entry name" value="Por_Secre_tail"/>
    <property type="match status" value="1"/>
</dbReference>
<evidence type="ECO:0000259" key="4">
    <source>
        <dbReference type="Pfam" id="PF00149"/>
    </source>
</evidence>
<organism evidence="6 7">
    <name type="scientific">Algoriphagus aquatilis</name>
    <dbReference type="NCBI Taxonomy" id="490186"/>
    <lineage>
        <taxon>Bacteria</taxon>
        <taxon>Pseudomonadati</taxon>
        <taxon>Bacteroidota</taxon>
        <taxon>Cytophagia</taxon>
        <taxon>Cytophagales</taxon>
        <taxon>Cyclobacteriaceae</taxon>
        <taxon>Algoriphagus</taxon>
    </lineage>
</organism>
<dbReference type="InterPro" id="IPR029052">
    <property type="entry name" value="Metallo-depent_PP-like"/>
</dbReference>
<dbReference type="InterPro" id="IPR039331">
    <property type="entry name" value="PAPs-like"/>
</dbReference>
<name>A0ABW0BT01_9BACT</name>
<proteinExistence type="predicted"/>
<dbReference type="SUPFAM" id="SSF56300">
    <property type="entry name" value="Metallo-dependent phosphatases"/>
    <property type="match status" value="1"/>
</dbReference>
<evidence type="ECO:0000313" key="6">
    <source>
        <dbReference type="EMBL" id="MFC5190755.1"/>
    </source>
</evidence>
<dbReference type="PANTHER" id="PTHR22953">
    <property type="entry name" value="ACID PHOSPHATASE RELATED"/>
    <property type="match status" value="1"/>
</dbReference>
<feature type="signal peptide" evidence="3">
    <location>
        <begin position="1"/>
        <end position="24"/>
    </location>
</feature>
<evidence type="ECO:0000313" key="7">
    <source>
        <dbReference type="Proteomes" id="UP001596163"/>
    </source>
</evidence>
<keyword evidence="7" id="KW-1185">Reference proteome</keyword>
<dbReference type="Pfam" id="PF00149">
    <property type="entry name" value="Metallophos"/>
    <property type="match status" value="1"/>
</dbReference>